<feature type="region of interest" description="Disordered" evidence="1">
    <location>
        <begin position="114"/>
        <end position="141"/>
    </location>
</feature>
<sequence>MESAYHGDRKSCSTRLEISTRASDVITYGHPFAQIGITFRSVMRIAYKTPIRNPHSETIVALLLPQARRRHFRVKKPSFRIPKLRFQPTISPIQRFSGSSASLDYVNRWQDQHMESTNHSDSKSCSTRLEISTPVAPPSIT</sequence>
<evidence type="ECO:0000313" key="3">
    <source>
        <dbReference type="Proteomes" id="UP000652761"/>
    </source>
</evidence>
<dbReference type="AlphaFoldDB" id="A0A843TMD0"/>
<proteinExistence type="predicted"/>
<comment type="caution">
    <text evidence="2">The sequence shown here is derived from an EMBL/GenBank/DDBJ whole genome shotgun (WGS) entry which is preliminary data.</text>
</comment>
<keyword evidence="3" id="KW-1185">Reference proteome</keyword>
<reference evidence="2" key="1">
    <citation type="submission" date="2017-07" db="EMBL/GenBank/DDBJ databases">
        <title>Taro Niue Genome Assembly and Annotation.</title>
        <authorList>
            <person name="Atibalentja N."/>
            <person name="Keating K."/>
            <person name="Fields C.J."/>
        </authorList>
    </citation>
    <scope>NUCLEOTIDE SEQUENCE</scope>
    <source>
        <strain evidence="2">Niue_2</strain>
        <tissue evidence="2">Leaf</tissue>
    </source>
</reference>
<dbReference type="EMBL" id="NMUH01000173">
    <property type="protein sequence ID" value="MQL73582.1"/>
    <property type="molecule type" value="Genomic_DNA"/>
</dbReference>
<gene>
    <name evidence="2" type="ORF">Taro_005946</name>
</gene>
<organism evidence="2 3">
    <name type="scientific">Colocasia esculenta</name>
    <name type="common">Wild taro</name>
    <name type="synonym">Arum esculentum</name>
    <dbReference type="NCBI Taxonomy" id="4460"/>
    <lineage>
        <taxon>Eukaryota</taxon>
        <taxon>Viridiplantae</taxon>
        <taxon>Streptophyta</taxon>
        <taxon>Embryophyta</taxon>
        <taxon>Tracheophyta</taxon>
        <taxon>Spermatophyta</taxon>
        <taxon>Magnoliopsida</taxon>
        <taxon>Liliopsida</taxon>
        <taxon>Araceae</taxon>
        <taxon>Aroideae</taxon>
        <taxon>Colocasieae</taxon>
        <taxon>Colocasia</taxon>
    </lineage>
</organism>
<protein>
    <submittedName>
        <fullName evidence="2">Uncharacterized protein</fullName>
    </submittedName>
</protein>
<evidence type="ECO:0000256" key="1">
    <source>
        <dbReference type="SAM" id="MobiDB-lite"/>
    </source>
</evidence>
<evidence type="ECO:0000313" key="2">
    <source>
        <dbReference type="EMBL" id="MQL73582.1"/>
    </source>
</evidence>
<dbReference type="Proteomes" id="UP000652761">
    <property type="component" value="Unassembled WGS sequence"/>
</dbReference>
<name>A0A843TMD0_COLES</name>
<accession>A0A843TMD0</accession>